<name>D5G667_TUBMM</name>
<dbReference type="GeneID" id="9187689"/>
<accession>D5G667</accession>
<gene>
    <name evidence="1" type="ORF">GSTUM_00001632001</name>
</gene>
<dbReference type="EMBL" id="FN430008">
    <property type="protein sequence ID" value="CAZ80010.1"/>
    <property type="molecule type" value="Genomic_DNA"/>
</dbReference>
<sequence length="106" mass="12641">MHLAYTSCWAKGPMVDRILKEIWVPPQWWRGPHPGYRPLRRDAIIIDQEIEWVVENRVRQEPGAYGFIVFDEDIFCPRYRQLRRPAQLPTTFTSCAKNLTQETLLR</sequence>
<dbReference type="KEGG" id="tml:GSTUM_00001632001"/>
<keyword evidence="2" id="KW-1185">Reference proteome</keyword>
<proteinExistence type="predicted"/>
<dbReference type="HOGENOM" id="CLU_2225116_0_0_1"/>
<evidence type="ECO:0000313" key="1">
    <source>
        <dbReference type="EMBL" id="CAZ80010.1"/>
    </source>
</evidence>
<dbReference type="RefSeq" id="XP_002835853.1">
    <property type="nucleotide sequence ID" value="XM_002835807.1"/>
</dbReference>
<organism evidence="1 2">
    <name type="scientific">Tuber melanosporum (strain Mel28)</name>
    <name type="common">Perigord black truffle</name>
    <dbReference type="NCBI Taxonomy" id="656061"/>
    <lineage>
        <taxon>Eukaryota</taxon>
        <taxon>Fungi</taxon>
        <taxon>Dikarya</taxon>
        <taxon>Ascomycota</taxon>
        <taxon>Pezizomycotina</taxon>
        <taxon>Pezizomycetes</taxon>
        <taxon>Pezizales</taxon>
        <taxon>Tuberaceae</taxon>
        <taxon>Tuber</taxon>
    </lineage>
</organism>
<evidence type="ECO:0000313" key="2">
    <source>
        <dbReference type="Proteomes" id="UP000006911"/>
    </source>
</evidence>
<dbReference type="InParanoid" id="D5G667"/>
<reference evidence="1 2" key="1">
    <citation type="journal article" date="2010" name="Nature">
        <title>Perigord black truffle genome uncovers evolutionary origins and mechanisms of symbiosis.</title>
        <authorList>
            <person name="Martin F."/>
            <person name="Kohler A."/>
            <person name="Murat C."/>
            <person name="Balestrini R."/>
            <person name="Coutinho P.M."/>
            <person name="Jaillon O."/>
            <person name="Montanini B."/>
            <person name="Morin E."/>
            <person name="Noel B."/>
            <person name="Percudani R."/>
            <person name="Porcel B."/>
            <person name="Rubini A."/>
            <person name="Amicucci A."/>
            <person name="Amselem J."/>
            <person name="Anthouard V."/>
            <person name="Arcioni S."/>
            <person name="Artiguenave F."/>
            <person name="Aury J.M."/>
            <person name="Ballario P."/>
            <person name="Bolchi A."/>
            <person name="Brenna A."/>
            <person name="Brun A."/>
            <person name="Buee M."/>
            <person name="Cantarel B."/>
            <person name="Chevalier G."/>
            <person name="Couloux A."/>
            <person name="Da Silva C."/>
            <person name="Denoeud F."/>
            <person name="Duplessis S."/>
            <person name="Ghignone S."/>
            <person name="Hilselberger B."/>
            <person name="Iotti M."/>
            <person name="Marcais B."/>
            <person name="Mello A."/>
            <person name="Miranda M."/>
            <person name="Pacioni G."/>
            <person name="Quesneville H."/>
            <person name="Riccioni C."/>
            <person name="Ruotolo R."/>
            <person name="Splivallo R."/>
            <person name="Stocchi V."/>
            <person name="Tisserant E."/>
            <person name="Viscomi A.R."/>
            <person name="Zambonelli A."/>
            <person name="Zampieri E."/>
            <person name="Henrissat B."/>
            <person name="Lebrun M.H."/>
            <person name="Paolocci F."/>
            <person name="Bonfante P."/>
            <person name="Ottonello S."/>
            <person name="Wincker P."/>
        </authorList>
    </citation>
    <scope>NUCLEOTIDE SEQUENCE [LARGE SCALE GENOMIC DNA]</scope>
    <source>
        <strain evidence="1 2">Mel28</strain>
    </source>
</reference>
<dbReference type="AlphaFoldDB" id="D5G667"/>
<protein>
    <submittedName>
        <fullName evidence="1">(Perigord truffle) hypothetical protein</fullName>
    </submittedName>
</protein>
<dbReference type="Proteomes" id="UP000006911">
    <property type="component" value="Unassembled WGS sequence"/>
</dbReference>